<dbReference type="Gene3D" id="2.60.40.10">
    <property type="entry name" value="Immunoglobulins"/>
    <property type="match status" value="4"/>
</dbReference>
<dbReference type="InterPro" id="IPR029865">
    <property type="entry name" value="KIAA0319-like"/>
</dbReference>
<sequence>MYAQGDTQITLKADAGDDQKVYEGDEVTLDGSGSTGNEITYQWTQIDGEMAGLSDPNAERPIFTAPDIDDDEESLIFQLRITDNTDLTKKDTCIIEVVKKIIPNANAGSDQTVYEGTTVTLDGSRSTGNEITYEWTQIDGEPVILSNPNEANATFTSPYIDEAEEESLIFQLTITDKDGLTDTDVCAIKIIKNPPHANAGPDKTINEEETVTLDGSDSTGNEITYQWRQTAGLSVTLSDLNSDTPSFTAPDIGDDEEKSLTFELTVTDKNSLEDTDTCVVKVKGQDTPTADAGPDKTVDEGNTVTLDGSGSVGDELTYKWRQTAGTSVSLSESDTDKPTFTAPYIDDEDDDESLTFELTVTNKNNLKDTDTCVIRVEKGTGWCFIKTAEW</sequence>
<feature type="domain" description="PKD/Chitinase" evidence="1">
    <location>
        <begin position="104"/>
        <end position="193"/>
    </location>
</feature>
<dbReference type="SMART" id="SM00089">
    <property type="entry name" value="PKD"/>
    <property type="match status" value="3"/>
</dbReference>
<accession>A0A975GN84</accession>
<protein>
    <submittedName>
        <fullName evidence="2">PKD domain-containing protein</fullName>
    </submittedName>
</protein>
<dbReference type="PANTHER" id="PTHR46182:SF2">
    <property type="entry name" value="FI19480P1"/>
    <property type="match status" value="1"/>
</dbReference>
<proteinExistence type="predicted"/>
<evidence type="ECO:0000259" key="1">
    <source>
        <dbReference type="SMART" id="SM00089"/>
    </source>
</evidence>
<dbReference type="Proteomes" id="UP000663722">
    <property type="component" value="Chromosome"/>
</dbReference>
<evidence type="ECO:0000313" key="2">
    <source>
        <dbReference type="EMBL" id="QTA87701.1"/>
    </source>
</evidence>
<evidence type="ECO:0000313" key="3">
    <source>
        <dbReference type="Proteomes" id="UP000663722"/>
    </source>
</evidence>
<feature type="domain" description="PKD/Chitinase" evidence="1">
    <location>
        <begin position="196"/>
        <end position="285"/>
    </location>
</feature>
<dbReference type="SUPFAM" id="SSF49299">
    <property type="entry name" value="PKD domain"/>
    <property type="match status" value="2"/>
</dbReference>
<feature type="domain" description="PKD/Chitinase" evidence="1">
    <location>
        <begin position="289"/>
        <end position="379"/>
    </location>
</feature>
<organism evidence="2 3">
    <name type="scientific">Desulfonema magnum</name>
    <dbReference type="NCBI Taxonomy" id="45655"/>
    <lineage>
        <taxon>Bacteria</taxon>
        <taxon>Pseudomonadati</taxon>
        <taxon>Thermodesulfobacteriota</taxon>
        <taxon>Desulfobacteria</taxon>
        <taxon>Desulfobacterales</taxon>
        <taxon>Desulfococcaceae</taxon>
        <taxon>Desulfonema</taxon>
    </lineage>
</organism>
<dbReference type="KEGG" id="dmm:dnm_037350"/>
<gene>
    <name evidence="2" type="ORF">dnm_037350</name>
</gene>
<dbReference type="InterPro" id="IPR022409">
    <property type="entry name" value="PKD/Chitinase_dom"/>
</dbReference>
<dbReference type="EMBL" id="CP061800">
    <property type="protein sequence ID" value="QTA87701.1"/>
    <property type="molecule type" value="Genomic_DNA"/>
</dbReference>
<dbReference type="AlphaFoldDB" id="A0A975GN84"/>
<dbReference type="Pfam" id="PF22352">
    <property type="entry name" value="K319L-like_PKD"/>
    <property type="match status" value="4"/>
</dbReference>
<dbReference type="GO" id="GO:0031410">
    <property type="term" value="C:cytoplasmic vesicle"/>
    <property type="evidence" value="ECO:0007669"/>
    <property type="project" value="TreeGrafter"/>
</dbReference>
<dbReference type="GO" id="GO:0016020">
    <property type="term" value="C:membrane"/>
    <property type="evidence" value="ECO:0007669"/>
    <property type="project" value="TreeGrafter"/>
</dbReference>
<dbReference type="InterPro" id="IPR035986">
    <property type="entry name" value="PKD_dom_sf"/>
</dbReference>
<reference evidence="2" key="1">
    <citation type="journal article" date="2021" name="Microb. Physiol.">
        <title>Proteogenomic Insights into the Physiology of Marine, Sulfate-Reducing, Filamentous Desulfonema limicola and Desulfonema magnum.</title>
        <authorList>
            <person name="Schnaars V."/>
            <person name="Wohlbrand L."/>
            <person name="Scheve S."/>
            <person name="Hinrichs C."/>
            <person name="Reinhardt R."/>
            <person name="Rabus R."/>
        </authorList>
    </citation>
    <scope>NUCLEOTIDE SEQUENCE</scope>
    <source>
        <strain evidence="2">4be13</strain>
    </source>
</reference>
<dbReference type="InterPro" id="IPR013783">
    <property type="entry name" value="Ig-like_fold"/>
</dbReference>
<dbReference type="PANTHER" id="PTHR46182">
    <property type="entry name" value="FI19480P1"/>
    <property type="match status" value="1"/>
</dbReference>
<keyword evidence="3" id="KW-1185">Reference proteome</keyword>
<name>A0A975GN84_9BACT</name>